<keyword evidence="2" id="KW-1185">Reference proteome</keyword>
<protein>
    <submittedName>
        <fullName evidence="1">Uncharacterized protein</fullName>
    </submittedName>
</protein>
<reference evidence="2" key="1">
    <citation type="journal article" date="2013" name="Genome Announc.">
        <title>Complete Chromosome Sequence of Carnobacterium maltaromaticum LMA 28.</title>
        <authorList>
            <person name="Cailliez-Grimal C."/>
            <person name="Chaillou S."/>
            <person name="Anba-Mondoloni J."/>
            <person name="Loux V."/>
            <person name="Afzal M.I."/>
            <person name="Rahman A."/>
            <person name="Kergourlay G."/>
            <person name="Champomier-Verges M.C."/>
            <person name="Zagorec M."/>
            <person name="Dalgaard P."/>
            <person name="Leisner J.J."/>
            <person name="Prevost H."/>
            <person name="Revol-Junelles A.M."/>
            <person name="Borges F."/>
        </authorList>
    </citation>
    <scope>NUCLEOTIDE SEQUENCE</scope>
    <source>
        <strain evidence="2">LMA28</strain>
    </source>
</reference>
<gene>
    <name evidence="1" type="ORF">BN424_2959</name>
</gene>
<dbReference type="RefSeq" id="WP_015077391.1">
    <property type="nucleotide sequence ID" value="NC_019425.2"/>
</dbReference>
<dbReference type="AlphaFoldDB" id="K8E6D1"/>
<dbReference type="KEGG" id="cml:BN424_2959"/>
<proteinExistence type="predicted"/>
<sequence>MIEKFWDDIVVYSVEYKILMNDNTLQVQHKTLACNSLILEKELENKIKNHLTNCVEVTFIEEIADGLFLKEKYSDSSL</sequence>
<dbReference type="EMBL" id="HE999757">
    <property type="protein sequence ID" value="CCO12380.2"/>
    <property type="molecule type" value="Genomic_DNA"/>
</dbReference>
<evidence type="ECO:0000313" key="2">
    <source>
        <dbReference type="Proteomes" id="UP000000212"/>
    </source>
</evidence>
<accession>K8E6D1</accession>
<evidence type="ECO:0000313" key="1">
    <source>
        <dbReference type="EMBL" id="CCO12380.2"/>
    </source>
</evidence>
<name>K8E6D1_CARML</name>
<organism evidence="1 2">
    <name type="scientific">Carnobacterium maltaromaticum LMA28</name>
    <dbReference type="NCBI Taxonomy" id="1234679"/>
    <lineage>
        <taxon>Bacteria</taxon>
        <taxon>Bacillati</taxon>
        <taxon>Bacillota</taxon>
        <taxon>Bacilli</taxon>
        <taxon>Lactobacillales</taxon>
        <taxon>Carnobacteriaceae</taxon>
        <taxon>Carnobacterium</taxon>
    </lineage>
</organism>
<dbReference type="HOGENOM" id="CLU_2615511_0_0_9"/>
<dbReference type="Proteomes" id="UP000000212">
    <property type="component" value="Chromosome"/>
</dbReference>